<dbReference type="EMBL" id="CP050253">
    <property type="protein sequence ID" value="QIQ22024.1"/>
    <property type="molecule type" value="Genomic_DNA"/>
</dbReference>
<dbReference type="AlphaFoldDB" id="A0A6G9IEA2"/>
<feature type="domain" description="NadR/Ttd14 AAA" evidence="2">
    <location>
        <begin position="167"/>
        <end position="312"/>
    </location>
</feature>
<dbReference type="PANTHER" id="PTHR37512:SF1">
    <property type="entry name" value="NADR_TTD14 AAA DOMAIN-CONTAINING PROTEIN"/>
    <property type="match status" value="1"/>
</dbReference>
<dbReference type="GO" id="GO:0000309">
    <property type="term" value="F:nicotinamide-nucleotide adenylyltransferase activity"/>
    <property type="evidence" value="ECO:0007669"/>
    <property type="project" value="UniProtKB-EC"/>
</dbReference>
<dbReference type="KEGG" id="orb:IPMB12_10210"/>
<dbReference type="NCBIfam" id="NF005988">
    <property type="entry name" value="PRK08099.1"/>
    <property type="match status" value="1"/>
</dbReference>
<dbReference type="InterPro" id="IPR027417">
    <property type="entry name" value="P-loop_NTPase"/>
</dbReference>
<dbReference type="Gene3D" id="3.40.50.620">
    <property type="entry name" value="HUPs"/>
    <property type="match status" value="1"/>
</dbReference>
<dbReference type="GO" id="GO:0009435">
    <property type="term" value="P:NAD+ biosynthetic process"/>
    <property type="evidence" value="ECO:0007669"/>
    <property type="project" value="InterPro"/>
</dbReference>
<keyword evidence="1" id="KW-0547">Nucleotide-binding</keyword>
<keyword evidence="4" id="KW-1185">Reference proteome</keyword>
<gene>
    <name evidence="3" type="primary">nadR</name>
    <name evidence="3" type="ORF">IPMB12_10210</name>
</gene>
<dbReference type="RefSeq" id="WP_166917321.1">
    <property type="nucleotide sequence ID" value="NZ_CP050253.1"/>
</dbReference>
<feature type="binding site" evidence="1">
    <location>
        <begin position="109"/>
        <end position="111"/>
    </location>
    <ligand>
        <name>NAD(+)</name>
        <dbReference type="ChEBI" id="CHEBI:57540"/>
        <label>1</label>
    </ligand>
</feature>
<evidence type="ECO:0000259" key="2">
    <source>
        <dbReference type="Pfam" id="PF13521"/>
    </source>
</evidence>
<dbReference type="SUPFAM" id="SSF52374">
    <property type="entry name" value="Nucleotidylyl transferase"/>
    <property type="match status" value="1"/>
</dbReference>
<dbReference type="InterPro" id="IPR014729">
    <property type="entry name" value="Rossmann-like_a/b/a_fold"/>
</dbReference>
<keyword evidence="3" id="KW-0418">Kinase</keyword>
<keyword evidence="3" id="KW-0548">Nucleotidyltransferase</keyword>
<dbReference type="InterPro" id="IPR052735">
    <property type="entry name" value="NAD_biosynth-regulator"/>
</dbReference>
<evidence type="ECO:0000313" key="3">
    <source>
        <dbReference type="EMBL" id="QIQ22024.1"/>
    </source>
</evidence>
<dbReference type="EC" id="2.7.1.22" evidence="3"/>
<evidence type="ECO:0000313" key="4">
    <source>
        <dbReference type="Proteomes" id="UP000501168"/>
    </source>
</evidence>
<dbReference type="GO" id="GO:0050262">
    <property type="term" value="F:ribosylnicotinamide kinase activity"/>
    <property type="evidence" value="ECO:0007669"/>
    <property type="project" value="UniProtKB-EC"/>
</dbReference>
<dbReference type="Gene3D" id="3.40.50.300">
    <property type="entry name" value="P-loop containing nucleotide triphosphate hydrolases"/>
    <property type="match status" value="1"/>
</dbReference>
<name>A0A6G9IEA2_9GAMM</name>
<dbReference type="EC" id="2.7.7.1" evidence="3"/>
<dbReference type="InParanoid" id="A0A6G9IEA2"/>
<dbReference type="Pfam" id="PF13521">
    <property type="entry name" value="AAA_28"/>
    <property type="match status" value="1"/>
</dbReference>
<proteinExistence type="predicted"/>
<evidence type="ECO:0000256" key="1">
    <source>
        <dbReference type="PIRSR" id="PIRSR004776-1"/>
    </source>
</evidence>
<dbReference type="Proteomes" id="UP000501168">
    <property type="component" value="Chromosome"/>
</dbReference>
<dbReference type="GO" id="GO:0000166">
    <property type="term" value="F:nucleotide binding"/>
    <property type="evidence" value="ECO:0007669"/>
    <property type="project" value="UniProtKB-KW"/>
</dbReference>
<dbReference type="SUPFAM" id="SSF52540">
    <property type="entry name" value="P-loop containing nucleoside triphosphate hydrolases"/>
    <property type="match status" value="1"/>
</dbReference>
<keyword evidence="3" id="KW-0808">Transferase</keyword>
<protein>
    <submittedName>
        <fullName evidence="3">Multifunctional transcriptional regulator/nicotinamide-nucleotide adenylyltransferase/ribosylnicotinamide kinase NadR</fullName>
        <ecNumber evidence="3">2.7.1.22</ecNumber>
        <ecNumber evidence="3">2.7.7.1</ecNumber>
    </submittedName>
</protein>
<sequence>MFKNGIVIGKFAPLTRGHINLINIAACQCEHLKVIISYDQRWVDQQNVRDRKRLGLKNRKKWLLHTYQEIKHISIHVIDEADIPSFPDGWKEFAGLLQPFVGEDCAIFSGEPEEVAQLKQYIPSITPVIVDSHRTRVPISATMVRENIYQNWDYIPSIVRKDYTISVCLIGQESTGKSTMAMMLGKLFNTSWTEEYGRTFSEKELFMDESLYESYDYAKIAYRNKELEEQALKSANKIVFIDTNAFITEYYHRLYEGVSNPIVTAIAASEHYDYVIHLAPTVKWVDDGLRVNSDRSKTSPLFESLLKEFPNQLPQGRTLSITSDNYLERFMQAVQFADKILETVKQGKY</sequence>
<organism evidence="3 4">
    <name type="scientific">Zophobihabitans entericus</name>
    <dbReference type="NCBI Taxonomy" id="1635327"/>
    <lineage>
        <taxon>Bacteria</taxon>
        <taxon>Pseudomonadati</taxon>
        <taxon>Pseudomonadota</taxon>
        <taxon>Gammaproteobacteria</taxon>
        <taxon>Orbales</taxon>
        <taxon>Orbaceae</taxon>
        <taxon>Zophobihabitans</taxon>
    </lineage>
</organism>
<dbReference type="InterPro" id="IPR016429">
    <property type="entry name" value="NAD_NadR"/>
</dbReference>
<reference evidence="3 4" key="1">
    <citation type="submission" date="2020-03" db="EMBL/GenBank/DDBJ databases">
        <title>Complete genome sequence of Orbus sp. IPMB12 (BCRC 80908).</title>
        <authorList>
            <person name="Lo W.-S."/>
            <person name="Chang T.-H."/>
            <person name="Kuo C.-H."/>
        </authorList>
    </citation>
    <scope>NUCLEOTIDE SEQUENCE [LARGE SCALE GENOMIC DNA]</scope>
    <source>
        <strain evidence="3 4">IPMB12</strain>
    </source>
</reference>
<dbReference type="InterPro" id="IPR038727">
    <property type="entry name" value="NadR/Ttd14_AAA_dom"/>
</dbReference>
<accession>A0A6G9IEA2</accession>
<dbReference type="PANTHER" id="PTHR37512">
    <property type="entry name" value="TRIFUNCTIONAL NAD BIOSYNTHESIS/REGULATOR PROTEIN NADR"/>
    <property type="match status" value="1"/>
</dbReference>
<dbReference type="PIRSF" id="PIRSF004776">
    <property type="entry name" value="NadR_NMNAT/RNK"/>
    <property type="match status" value="1"/>
</dbReference>